<dbReference type="SUPFAM" id="SSF103637">
    <property type="entry name" value="CCHHC domain"/>
    <property type="match status" value="1"/>
</dbReference>
<dbReference type="GO" id="GO:0042147">
    <property type="term" value="P:retrograde transport, endosome to Golgi"/>
    <property type="evidence" value="ECO:0007669"/>
    <property type="project" value="InterPro"/>
</dbReference>
<evidence type="ECO:0000256" key="13">
    <source>
        <dbReference type="ARBA" id="ARBA00023034"/>
    </source>
</evidence>
<keyword evidence="9" id="KW-0863">Zinc-finger</keyword>
<feature type="compositionally biased region" description="Low complexity" evidence="16">
    <location>
        <begin position="701"/>
        <end position="710"/>
    </location>
</feature>
<dbReference type="Proteomes" id="UP000677054">
    <property type="component" value="Unassembled WGS sequence"/>
</dbReference>
<dbReference type="InterPro" id="IPR036060">
    <property type="entry name" value="Znf_C2H2C_sf"/>
</dbReference>
<dbReference type="InterPro" id="IPR040706">
    <property type="entry name" value="Zf-MYST"/>
</dbReference>
<evidence type="ECO:0000256" key="1">
    <source>
        <dbReference type="ARBA" id="ARBA00004123"/>
    </source>
</evidence>
<dbReference type="EMBL" id="CAJPEV010000086">
    <property type="protein sequence ID" value="CAG0880332.1"/>
    <property type="molecule type" value="Genomic_DNA"/>
</dbReference>
<dbReference type="Pfam" id="PF01530">
    <property type="entry name" value="zf-C2HC"/>
    <property type="match status" value="1"/>
</dbReference>
<feature type="compositionally biased region" description="Basic residues" evidence="16">
    <location>
        <begin position="904"/>
        <end position="918"/>
    </location>
</feature>
<accession>A0A7R8WZN5</accession>
<feature type="compositionally biased region" description="Basic and acidic residues" evidence="16">
    <location>
        <begin position="804"/>
        <end position="816"/>
    </location>
</feature>
<feature type="domain" description="MYST-type HAT" evidence="19">
    <location>
        <begin position="1113"/>
        <end position="1263"/>
    </location>
</feature>
<evidence type="ECO:0000256" key="8">
    <source>
        <dbReference type="ARBA" id="ARBA00022723"/>
    </source>
</evidence>
<dbReference type="PROSITE" id="PS51726">
    <property type="entry name" value="MYST_HAT"/>
    <property type="match status" value="1"/>
</dbReference>
<dbReference type="GO" id="GO:0005802">
    <property type="term" value="C:trans-Golgi network"/>
    <property type="evidence" value="ECO:0007669"/>
    <property type="project" value="TreeGrafter"/>
</dbReference>
<dbReference type="InterPro" id="IPR039755">
    <property type="entry name" value="TBC1D23"/>
</dbReference>
<keyword evidence="7" id="KW-0808">Transferase</keyword>
<dbReference type="EC" id="2.3.1.48" evidence="4"/>
<dbReference type="Pfam" id="PF00566">
    <property type="entry name" value="RabGAP-TBC"/>
    <property type="match status" value="1"/>
</dbReference>
<name>A0A7R8WZN5_9CRUS</name>
<dbReference type="InterPro" id="IPR035969">
    <property type="entry name" value="Rab-GAP_TBC_sf"/>
</dbReference>
<feature type="compositionally biased region" description="Basic residues" evidence="16">
    <location>
        <begin position="850"/>
        <end position="862"/>
    </location>
</feature>
<feature type="compositionally biased region" description="Basic and acidic residues" evidence="16">
    <location>
        <begin position="579"/>
        <end position="593"/>
    </location>
</feature>
<dbReference type="EMBL" id="LR899603">
    <property type="protein sequence ID" value="CAD7241021.1"/>
    <property type="molecule type" value="Genomic_DNA"/>
</dbReference>
<evidence type="ECO:0000256" key="3">
    <source>
        <dbReference type="ARBA" id="ARBA00010107"/>
    </source>
</evidence>
<evidence type="ECO:0000313" key="21">
    <source>
        <dbReference type="Proteomes" id="UP000677054"/>
    </source>
</evidence>
<dbReference type="SUPFAM" id="SSF47923">
    <property type="entry name" value="Ypt/Rab-GAP domain of gyp1p"/>
    <property type="match status" value="1"/>
</dbReference>
<dbReference type="AlphaFoldDB" id="A0A7R8WZN5"/>
<feature type="compositionally biased region" description="Low complexity" evidence="16">
    <location>
        <begin position="602"/>
        <end position="647"/>
    </location>
</feature>
<dbReference type="GO" id="GO:0005829">
    <property type="term" value="C:cytosol"/>
    <property type="evidence" value="ECO:0007669"/>
    <property type="project" value="GOC"/>
</dbReference>
<comment type="similarity">
    <text evidence="3">Belongs to the MYST (SAS/MOZ) family.</text>
</comment>
<dbReference type="PANTHER" id="PTHR13297:SF5">
    <property type="entry name" value="TBC1 DOMAIN FAMILY MEMBER 23"/>
    <property type="match status" value="1"/>
</dbReference>
<dbReference type="SUPFAM" id="SSF52821">
    <property type="entry name" value="Rhodanese/Cell cycle control phosphatase"/>
    <property type="match status" value="1"/>
</dbReference>
<evidence type="ECO:0000256" key="5">
    <source>
        <dbReference type="ARBA" id="ARBA00014207"/>
    </source>
</evidence>
<feature type="compositionally biased region" description="Basic and acidic residues" evidence="16">
    <location>
        <begin position="716"/>
        <end position="737"/>
    </location>
</feature>
<feature type="compositionally biased region" description="Basic and acidic residues" evidence="16">
    <location>
        <begin position="1021"/>
        <end position="1030"/>
    </location>
</feature>
<dbReference type="GO" id="GO:0006355">
    <property type="term" value="P:regulation of DNA-templated transcription"/>
    <property type="evidence" value="ECO:0007669"/>
    <property type="project" value="InterPro"/>
</dbReference>
<evidence type="ECO:0000259" key="19">
    <source>
        <dbReference type="PROSITE" id="PS51726"/>
    </source>
</evidence>
<feature type="domain" description="Rab-GAP TBC" evidence="17">
    <location>
        <begin position="27"/>
        <end position="209"/>
    </location>
</feature>
<feature type="region of interest" description="Disordered" evidence="16">
    <location>
        <begin position="555"/>
        <end position="932"/>
    </location>
</feature>
<dbReference type="Pfam" id="PF17772">
    <property type="entry name" value="zf-MYST"/>
    <property type="match status" value="1"/>
</dbReference>
<dbReference type="Gene3D" id="1.10.472.80">
    <property type="entry name" value="Ypt/Rab-GAP domain of gyp1p, domain 3"/>
    <property type="match status" value="1"/>
</dbReference>
<dbReference type="OrthoDB" id="73307at2759"/>
<dbReference type="Gene3D" id="3.40.250.10">
    <property type="entry name" value="Rhodanese-like domain"/>
    <property type="match status" value="1"/>
</dbReference>
<evidence type="ECO:0000256" key="15">
    <source>
        <dbReference type="ARBA" id="ARBA00023242"/>
    </source>
</evidence>
<reference evidence="20" key="1">
    <citation type="submission" date="2020-11" db="EMBL/GenBank/DDBJ databases">
        <authorList>
            <person name="Tran Van P."/>
        </authorList>
    </citation>
    <scope>NUCLEOTIDE SEQUENCE</scope>
</reference>
<evidence type="ECO:0000256" key="16">
    <source>
        <dbReference type="SAM" id="MobiDB-lite"/>
    </source>
</evidence>
<feature type="compositionally biased region" description="Polar residues" evidence="16">
    <location>
        <begin position="566"/>
        <end position="576"/>
    </location>
</feature>
<protein>
    <recommendedName>
        <fullName evidence="5">TBC1 domain family member 23</fullName>
        <ecNumber evidence="4">2.3.1.48</ecNumber>
    </recommendedName>
</protein>
<dbReference type="PANTHER" id="PTHR13297">
    <property type="entry name" value="TBC1 DOMAIN FAMILY MEMBER 23-RELATED"/>
    <property type="match status" value="1"/>
</dbReference>
<keyword evidence="14" id="KW-0804">Transcription</keyword>
<dbReference type="GO" id="GO:0004402">
    <property type="term" value="F:histone acetyltransferase activity"/>
    <property type="evidence" value="ECO:0007669"/>
    <property type="project" value="InterPro"/>
</dbReference>
<keyword evidence="11" id="KW-0007">Acetylation</keyword>
<dbReference type="InterPro" id="IPR002717">
    <property type="entry name" value="HAT_MYST-type"/>
</dbReference>
<evidence type="ECO:0000256" key="7">
    <source>
        <dbReference type="ARBA" id="ARBA00022679"/>
    </source>
</evidence>
<feature type="compositionally biased region" description="Basic and acidic residues" evidence="16">
    <location>
        <begin position="651"/>
        <end position="663"/>
    </location>
</feature>
<evidence type="ECO:0000256" key="2">
    <source>
        <dbReference type="ARBA" id="ARBA00004601"/>
    </source>
</evidence>
<dbReference type="FunFam" id="3.30.60.60:FF:000001">
    <property type="entry name" value="Histone acetyltransferase"/>
    <property type="match status" value="1"/>
</dbReference>
<evidence type="ECO:0000256" key="4">
    <source>
        <dbReference type="ARBA" id="ARBA00013184"/>
    </source>
</evidence>
<dbReference type="PROSITE" id="PS51802">
    <property type="entry name" value="ZF_CCHHC"/>
    <property type="match status" value="1"/>
</dbReference>
<keyword evidence="6" id="KW-0217">Developmental protein</keyword>
<dbReference type="SUPFAM" id="SSF55729">
    <property type="entry name" value="Acyl-CoA N-acyltransferases (Nat)"/>
    <property type="match status" value="1"/>
</dbReference>
<comment type="subcellular location">
    <subcellularLocation>
        <location evidence="2">Golgi apparatus</location>
        <location evidence="2">trans-Golgi network</location>
    </subcellularLocation>
    <subcellularLocation>
        <location evidence="1">Nucleus</location>
    </subcellularLocation>
</comment>
<feature type="compositionally biased region" description="Pro residues" evidence="16">
    <location>
        <begin position="760"/>
        <end position="774"/>
    </location>
</feature>
<dbReference type="InterPro" id="IPR045799">
    <property type="entry name" value="TBC1D23_C"/>
</dbReference>
<dbReference type="PROSITE" id="PS50206">
    <property type="entry name" value="RHODANESE_3"/>
    <property type="match status" value="1"/>
</dbReference>
<keyword evidence="15" id="KW-0539">Nucleus</keyword>
<feature type="compositionally biased region" description="Low complexity" evidence="16">
    <location>
        <begin position="893"/>
        <end position="903"/>
    </location>
</feature>
<dbReference type="Pfam" id="PF19430">
    <property type="entry name" value="TBC1D23_C"/>
    <property type="match status" value="1"/>
</dbReference>
<dbReference type="Gene3D" id="3.30.60.60">
    <property type="entry name" value="N-acetyl transferase-like"/>
    <property type="match status" value="1"/>
</dbReference>
<evidence type="ECO:0000259" key="17">
    <source>
        <dbReference type="PROSITE" id="PS50086"/>
    </source>
</evidence>
<dbReference type="InterPro" id="IPR000195">
    <property type="entry name" value="Rab-GAP-TBC_dom"/>
</dbReference>
<evidence type="ECO:0000256" key="6">
    <source>
        <dbReference type="ARBA" id="ARBA00022473"/>
    </source>
</evidence>
<dbReference type="GO" id="GO:0008270">
    <property type="term" value="F:zinc ion binding"/>
    <property type="evidence" value="ECO:0007669"/>
    <property type="project" value="UniProtKB-KW"/>
</dbReference>
<evidence type="ECO:0000313" key="20">
    <source>
        <dbReference type="EMBL" id="CAD7241021.1"/>
    </source>
</evidence>
<dbReference type="InterPro" id="IPR036873">
    <property type="entry name" value="Rhodanese-like_dom_sf"/>
</dbReference>
<evidence type="ECO:0000256" key="9">
    <source>
        <dbReference type="ARBA" id="ARBA00022771"/>
    </source>
</evidence>
<keyword evidence="8" id="KW-0479">Metal-binding</keyword>
<dbReference type="InterPro" id="IPR016181">
    <property type="entry name" value="Acyl_CoA_acyltransferase"/>
</dbReference>
<organism evidence="20">
    <name type="scientific">Darwinula stevensoni</name>
    <dbReference type="NCBI Taxonomy" id="69355"/>
    <lineage>
        <taxon>Eukaryota</taxon>
        <taxon>Metazoa</taxon>
        <taxon>Ecdysozoa</taxon>
        <taxon>Arthropoda</taxon>
        <taxon>Crustacea</taxon>
        <taxon>Oligostraca</taxon>
        <taxon>Ostracoda</taxon>
        <taxon>Podocopa</taxon>
        <taxon>Podocopida</taxon>
        <taxon>Darwinulocopina</taxon>
        <taxon>Darwinuloidea</taxon>
        <taxon>Darwinulidae</taxon>
        <taxon>Darwinula</taxon>
    </lineage>
</organism>
<proteinExistence type="inferred from homology"/>
<keyword evidence="21" id="KW-1185">Reference proteome</keyword>
<dbReference type="InterPro" id="IPR002515">
    <property type="entry name" value="Znf_C2H2C"/>
</dbReference>
<evidence type="ECO:0000256" key="10">
    <source>
        <dbReference type="ARBA" id="ARBA00022833"/>
    </source>
</evidence>
<dbReference type="GO" id="GO:0005634">
    <property type="term" value="C:nucleus"/>
    <property type="evidence" value="ECO:0007669"/>
    <property type="project" value="UniProtKB-SubCell"/>
</dbReference>
<keyword evidence="10" id="KW-0862">Zinc</keyword>
<gene>
    <name evidence="20" type="ORF">DSTB1V02_LOCUS1023</name>
</gene>
<dbReference type="Gene3D" id="3.40.630.30">
    <property type="match status" value="1"/>
</dbReference>
<dbReference type="InterPro" id="IPR001763">
    <property type="entry name" value="Rhodanese-like_dom"/>
</dbReference>
<feature type="region of interest" description="Disordered" evidence="16">
    <location>
        <begin position="1021"/>
        <end position="1048"/>
    </location>
</feature>
<keyword evidence="12" id="KW-0805">Transcription regulation</keyword>
<sequence length="1263" mass="142148">MSILELETALSDECSPHMLRNICKGRCFPDNLRSEAWRICLRIDEDLSDDDGALDEIFDLPEQEMIRNDCQKVVERLENDEEDKVAVMSNLESIMTHHCKLSRMRYQASHGWLAILQPLLPLKFSKAELYEAFNCILSNYVPGECVEDGDPFHLFRLLLLYHDPQLCSLLDTKKIRPDHYALPWFKTLFAAPCDVKVVQALWDAYFLQADPFLLFFIALEFEHLFNPLLSYPNPSTCPVELNLKSALCMPISLAELLDRTRITTPPSANMEHVRFFLVDCRPAEQYNAGHLSAAFHLEANLMLQEPEAFETAVKALLSVQKQGLAAKSAFGGEHLCFLGSGRETEDRVVYMVVSSFLQRHCACVGMLAGGYKALHRTLQDSLNETLANHNEAECTECLAHPRQGKAQDGANFFQKSSSFFDKLGSALKNKGEEMKGKLVDYITNPSGSESNVVRHYFLHFCLMFCSKLLVTPSFLYGLRELPNQKGTALLSVKRSLSKIVKITSRKSKPEVITFKYGVATGEEFIITDMDKFIIPDAFNATRIIKLQIVKLNQDEESEETSEAQKNEPQNETSLPPSSHEPESKPDSEAKQDPPQDLQLTNESSEQRSATSSVSASSTTSTGSSSSGSSSSSSSDSSSEEQSSVSTRSRTKSRDSSQESDAGKRSPKRKAPASASAPSGPKKQDATATPTKKPQKTETWSKKPVQAAVKKPVPRIAKKEPRNLLKKAEKGKVLKEKSIFSPDNSSESDSGIKEQVKQSKTPPPVFARKSAPPPTHKSASSTSDETERDSDGERRASTPKKGSKNRTEERKGRVEQRKRAHAQMRPTARPKAAPSSEESEEEARSPTPAKKVTRSSIVRKSKLIHGSPVKKDDSNSESETEGVALTPHGKKPPVKSTVKSVPGKRGSKKGNKGQSKTKNKTPIVQEQYHPLMMEERKCPVPGCDSKGHMSGKFEKHYLPSSCPLFHHLTFEMCIREKDEREEKDKSYQKLIEQLPRKVPGRDHRTPEQRVYVEKVAEGRLEMSKKKEKAVNSERPPGDGPSLLGGRDRQPPLEGLTSDFDLKLFQEAQAAASEDLVSYFFFLQLEQTSQIHENEACKKVEPCVILQERELEGKGVFRGVQFVQIGKYEMETWYHSPYPDEVVFLPKIYLCEFCLKYLRSQNMLRRHMDKCVWRHPPGDEIYRKDKLLVWEVDGKRQKSYCQNLCLLAKLFLDHKTLYFDVEPFLFYIMTVADSHGCHITGYFSKVMSDVLPKHSVSDRFGDIAY</sequence>
<dbReference type="CDD" id="cd20788">
    <property type="entry name" value="TBC1D23_C-like"/>
    <property type="match status" value="1"/>
</dbReference>
<evidence type="ECO:0000256" key="12">
    <source>
        <dbReference type="ARBA" id="ARBA00023015"/>
    </source>
</evidence>
<evidence type="ECO:0000256" key="14">
    <source>
        <dbReference type="ARBA" id="ARBA00023163"/>
    </source>
</evidence>
<dbReference type="GO" id="GO:0099041">
    <property type="term" value="P:vesicle tethering to Golgi"/>
    <property type="evidence" value="ECO:0007669"/>
    <property type="project" value="TreeGrafter"/>
</dbReference>
<evidence type="ECO:0000259" key="18">
    <source>
        <dbReference type="PROSITE" id="PS50206"/>
    </source>
</evidence>
<feature type="domain" description="Rhodanese" evidence="18">
    <location>
        <begin position="271"/>
        <end position="316"/>
    </location>
</feature>
<dbReference type="Pfam" id="PF01853">
    <property type="entry name" value="MOZ_SAS"/>
    <property type="match status" value="1"/>
</dbReference>
<keyword evidence="13" id="KW-0333">Golgi apparatus</keyword>
<feature type="compositionally biased region" description="Low complexity" evidence="16">
    <location>
        <begin position="671"/>
        <end position="691"/>
    </location>
</feature>
<evidence type="ECO:0000256" key="11">
    <source>
        <dbReference type="ARBA" id="ARBA00022990"/>
    </source>
</evidence>
<dbReference type="Gene3D" id="4.10.320.30">
    <property type="match status" value="1"/>
</dbReference>
<dbReference type="PROSITE" id="PS50086">
    <property type="entry name" value="TBC_RABGAP"/>
    <property type="match status" value="1"/>
</dbReference>